<dbReference type="Proteomes" id="UP000198517">
    <property type="component" value="Unassembled WGS sequence"/>
</dbReference>
<accession>A0A1G7AWA4</accession>
<dbReference type="AlphaFoldDB" id="A0A1G7AWA4"/>
<dbReference type="InterPro" id="IPR023214">
    <property type="entry name" value="HAD_sf"/>
</dbReference>
<keyword evidence="2" id="KW-1185">Reference proteome</keyword>
<sequence>MKKLYLFDFDGTLTTKDTMFLFLKFYNKGKFRVQFIKYIPLFVLLKLGLLNNTKVKQSFIASILKGEKKSRLEETADAFFRTYYPKIIRPAALEFIKKIDRGHTYCFLVTASLDIWVRPFAEEFGMNLLSTEALYKDDIFTGRFATKNCNGEEKVRRINKAVEGLRYDKSIAFGDTKGDKSMLNWANEGLFQFFH</sequence>
<dbReference type="NCBIfam" id="TIGR01488">
    <property type="entry name" value="HAD-SF-IB"/>
    <property type="match status" value="1"/>
</dbReference>
<evidence type="ECO:0000313" key="2">
    <source>
        <dbReference type="Proteomes" id="UP000198517"/>
    </source>
</evidence>
<keyword evidence="1" id="KW-0378">Hydrolase</keyword>
<dbReference type="STRING" id="1071918.SAMN05421544_104122"/>
<protein>
    <submittedName>
        <fullName evidence="1">HAD-superfamily subfamily IB hydrolase, TIGR01490</fullName>
    </submittedName>
</protein>
<proteinExistence type="predicted"/>
<evidence type="ECO:0000313" key="1">
    <source>
        <dbReference type="EMBL" id="SDE19148.1"/>
    </source>
</evidence>
<name>A0A1G7AWA4_9FLAO</name>
<dbReference type="GO" id="GO:0005737">
    <property type="term" value="C:cytoplasm"/>
    <property type="evidence" value="ECO:0007669"/>
    <property type="project" value="TreeGrafter"/>
</dbReference>
<dbReference type="GO" id="GO:0036424">
    <property type="term" value="F:L-phosphoserine phosphatase activity"/>
    <property type="evidence" value="ECO:0007669"/>
    <property type="project" value="TreeGrafter"/>
</dbReference>
<dbReference type="PANTHER" id="PTHR43344:SF14">
    <property type="entry name" value="HAD-IB FAMILY HYDROLASE"/>
    <property type="match status" value="1"/>
</dbReference>
<dbReference type="PANTHER" id="PTHR43344">
    <property type="entry name" value="PHOSPHOSERINE PHOSPHATASE"/>
    <property type="match status" value="1"/>
</dbReference>
<organism evidence="1 2">
    <name type="scientific">Riemerella columbipharyngis</name>
    <dbReference type="NCBI Taxonomy" id="1071918"/>
    <lineage>
        <taxon>Bacteria</taxon>
        <taxon>Pseudomonadati</taxon>
        <taxon>Bacteroidota</taxon>
        <taxon>Flavobacteriia</taxon>
        <taxon>Flavobacteriales</taxon>
        <taxon>Weeksellaceae</taxon>
        <taxon>Riemerella</taxon>
    </lineage>
</organism>
<dbReference type="EMBL" id="FNAS01000004">
    <property type="protein sequence ID" value="SDE19148.1"/>
    <property type="molecule type" value="Genomic_DNA"/>
</dbReference>
<gene>
    <name evidence="1" type="ORF">SAMN05421544_104122</name>
</gene>
<dbReference type="Gene3D" id="1.20.1440.100">
    <property type="entry name" value="SG protein - dephosphorylation function"/>
    <property type="match status" value="1"/>
</dbReference>
<reference evidence="1 2" key="1">
    <citation type="submission" date="2016-10" db="EMBL/GenBank/DDBJ databases">
        <authorList>
            <person name="de Groot N.N."/>
        </authorList>
    </citation>
    <scope>NUCLEOTIDE SEQUENCE [LARGE SCALE GENOMIC DNA]</scope>
    <source>
        <strain evidence="1 2">DSM 24015</strain>
    </source>
</reference>
<dbReference type="InterPro" id="IPR050582">
    <property type="entry name" value="HAD-like_SerB"/>
</dbReference>
<dbReference type="NCBIfam" id="TIGR01490">
    <property type="entry name" value="HAD-SF-IB-hyp1"/>
    <property type="match status" value="1"/>
</dbReference>
<dbReference type="RefSeq" id="WP_092736161.1">
    <property type="nucleotide sequence ID" value="NZ_FNAS01000004.1"/>
</dbReference>
<dbReference type="OrthoDB" id="9794212at2"/>
<dbReference type="InterPro" id="IPR036412">
    <property type="entry name" value="HAD-like_sf"/>
</dbReference>
<dbReference type="Gene3D" id="3.40.50.1000">
    <property type="entry name" value="HAD superfamily/HAD-like"/>
    <property type="match status" value="1"/>
</dbReference>
<dbReference type="GO" id="GO:0006564">
    <property type="term" value="P:L-serine biosynthetic process"/>
    <property type="evidence" value="ECO:0007669"/>
    <property type="project" value="TreeGrafter"/>
</dbReference>
<dbReference type="InterPro" id="IPR006385">
    <property type="entry name" value="HAD_hydro_SerB1"/>
</dbReference>
<dbReference type="Pfam" id="PF12710">
    <property type="entry name" value="HAD"/>
    <property type="match status" value="1"/>
</dbReference>
<dbReference type="SUPFAM" id="SSF56784">
    <property type="entry name" value="HAD-like"/>
    <property type="match status" value="1"/>
</dbReference>
<dbReference type="GO" id="GO:0000287">
    <property type="term" value="F:magnesium ion binding"/>
    <property type="evidence" value="ECO:0007669"/>
    <property type="project" value="TreeGrafter"/>
</dbReference>